<feature type="transmembrane region" description="Helical" evidence="7">
    <location>
        <begin position="715"/>
        <end position="740"/>
    </location>
</feature>
<feature type="domain" description="ABC3 transporter permease C-terminal" evidence="8">
    <location>
        <begin position="269"/>
        <end position="386"/>
    </location>
</feature>
<keyword evidence="4 7" id="KW-1133">Transmembrane helix</keyword>
<dbReference type="InterPro" id="IPR025857">
    <property type="entry name" value="MacB_PCD"/>
</dbReference>
<dbReference type="InterPro" id="IPR003838">
    <property type="entry name" value="ABC3_permease_C"/>
</dbReference>
<evidence type="ECO:0000256" key="7">
    <source>
        <dbReference type="SAM" id="Phobius"/>
    </source>
</evidence>
<comment type="subcellular location">
    <subcellularLocation>
        <location evidence="1">Cell membrane</location>
        <topology evidence="1">Multi-pass membrane protein</topology>
    </subcellularLocation>
</comment>
<feature type="transmembrane region" description="Helical" evidence="7">
    <location>
        <begin position="801"/>
        <end position="828"/>
    </location>
</feature>
<feature type="domain" description="ABC3 transporter permease C-terminal" evidence="8">
    <location>
        <begin position="719"/>
        <end position="834"/>
    </location>
</feature>
<feature type="transmembrane region" description="Helical" evidence="7">
    <location>
        <begin position="356"/>
        <end position="378"/>
    </location>
</feature>
<dbReference type="EMBL" id="JBITLV010000006">
    <property type="protein sequence ID" value="MFI7589125.1"/>
    <property type="molecule type" value="Genomic_DNA"/>
</dbReference>
<feature type="transmembrane region" description="Helical" evidence="7">
    <location>
        <begin position="12"/>
        <end position="36"/>
    </location>
</feature>
<dbReference type="InterPro" id="IPR050250">
    <property type="entry name" value="Macrolide_Exporter_MacB"/>
</dbReference>
<feature type="domain" description="MacB-like periplasmic core" evidence="9">
    <location>
        <begin position="486"/>
        <end position="684"/>
    </location>
</feature>
<evidence type="ECO:0000256" key="4">
    <source>
        <dbReference type="ARBA" id="ARBA00022989"/>
    </source>
</evidence>
<evidence type="ECO:0000256" key="2">
    <source>
        <dbReference type="ARBA" id="ARBA00022475"/>
    </source>
</evidence>
<feature type="transmembrane region" description="Helical" evidence="7">
    <location>
        <begin position="768"/>
        <end position="789"/>
    </location>
</feature>
<keyword evidence="5 7" id="KW-0472">Membrane</keyword>
<proteinExistence type="inferred from homology"/>
<dbReference type="PANTHER" id="PTHR30572:SF4">
    <property type="entry name" value="ABC TRANSPORTER PERMEASE YTRF"/>
    <property type="match status" value="1"/>
</dbReference>
<evidence type="ECO:0000259" key="8">
    <source>
        <dbReference type="Pfam" id="PF02687"/>
    </source>
</evidence>
<reference evidence="10 11" key="1">
    <citation type="submission" date="2024-10" db="EMBL/GenBank/DDBJ databases">
        <title>The Natural Products Discovery Center: Release of the First 8490 Sequenced Strains for Exploring Actinobacteria Biosynthetic Diversity.</title>
        <authorList>
            <person name="Kalkreuter E."/>
            <person name="Kautsar S.A."/>
            <person name="Yang D."/>
            <person name="Bader C.D."/>
            <person name="Teijaro C.N."/>
            <person name="Fluegel L."/>
            <person name="Davis C.M."/>
            <person name="Simpson J.R."/>
            <person name="Lauterbach L."/>
            <person name="Steele A.D."/>
            <person name="Gui C."/>
            <person name="Meng S."/>
            <person name="Li G."/>
            <person name="Viehrig K."/>
            <person name="Ye F."/>
            <person name="Su P."/>
            <person name="Kiefer A.F."/>
            <person name="Nichols A."/>
            <person name="Cepeda A.J."/>
            <person name="Yan W."/>
            <person name="Fan B."/>
            <person name="Jiang Y."/>
            <person name="Adhikari A."/>
            <person name="Zheng C.-J."/>
            <person name="Schuster L."/>
            <person name="Cowan T.M."/>
            <person name="Smanski M.J."/>
            <person name="Chevrette M.G."/>
            <person name="De Carvalho L.P.S."/>
            <person name="Shen B."/>
        </authorList>
    </citation>
    <scope>NUCLEOTIDE SEQUENCE [LARGE SCALE GENOMIC DNA]</scope>
    <source>
        <strain evidence="10 11">NPDC049639</strain>
    </source>
</reference>
<organism evidence="10 11">
    <name type="scientific">Spongisporangium articulatum</name>
    <dbReference type="NCBI Taxonomy" id="3362603"/>
    <lineage>
        <taxon>Bacteria</taxon>
        <taxon>Bacillati</taxon>
        <taxon>Actinomycetota</taxon>
        <taxon>Actinomycetes</taxon>
        <taxon>Kineosporiales</taxon>
        <taxon>Kineosporiaceae</taxon>
        <taxon>Spongisporangium</taxon>
    </lineage>
</organism>
<dbReference type="Pfam" id="PF12704">
    <property type="entry name" value="MacB_PCD"/>
    <property type="match status" value="2"/>
</dbReference>
<feature type="transmembrane region" description="Helical" evidence="7">
    <location>
        <begin position="490"/>
        <end position="509"/>
    </location>
</feature>
<feature type="transmembrane region" description="Helical" evidence="7">
    <location>
        <begin position="408"/>
        <end position="426"/>
    </location>
</feature>
<feature type="transmembrane region" description="Helical" evidence="7">
    <location>
        <begin position="432"/>
        <end position="452"/>
    </location>
</feature>
<evidence type="ECO:0000256" key="3">
    <source>
        <dbReference type="ARBA" id="ARBA00022692"/>
    </source>
</evidence>
<evidence type="ECO:0000256" key="5">
    <source>
        <dbReference type="ARBA" id="ARBA00023136"/>
    </source>
</evidence>
<evidence type="ECO:0000256" key="6">
    <source>
        <dbReference type="ARBA" id="ARBA00038076"/>
    </source>
</evidence>
<dbReference type="RefSeq" id="WP_398283502.1">
    <property type="nucleotide sequence ID" value="NZ_JBITLV010000006.1"/>
</dbReference>
<keyword evidence="11" id="KW-1185">Reference proteome</keyword>
<comment type="caution">
    <text evidence="10">The sequence shown here is derived from an EMBL/GenBank/DDBJ whole genome shotgun (WGS) entry which is preliminary data.</text>
</comment>
<sequence>MLRVTLRGIRAHLVRFLLTAFAVTLGVALVAGTFVLTDSINQTFDKLIDQGTEGVDVTVRGQEGAAGNAGGSFDAVRQGLPLSLQSRLAALPGVQRVSPDLQGSAVLVGKDGTPVRNGGAPTLGFPFTADDPVVHIVEGRGPVNRTEVAVEKTTLEKSGLQVGDSTRALLGGTPGPVKIVGEAQFDAALAGATMVLVDPATARAEWAADGTTPSFSLTAAEGVSAQQLKATVLNAHIPGAEVVTSAQVREETRDAIHKALGFITYFLLIFALVSLLVGAFIIANTFSMLVAQRTRELALLRAVGASRGQVLRVVLGEAVVLGLFGSALGLGLGILLGQGLQALFATQGLQTDGAPVLPRTVIVSVLVGVLVTVLSAVLPGLRASRVAPVAALRDDVAVPVGGVRRRGIIGGVVLVVALALAVPAVLADPVKWPLVGLGAALLVIGSLVAAPVTTRPIVRIIAWPFTVRGVVGKLARENALRNPRRTATTASALMIGLALMGGVSVLAASTKASVSDLVSSQLKADYVLNGGNSIFPPTVGTAVAELPDVAQVANIGFVTSKIDGKGASAIAADPASLLATVKMDVTSGTLAADSARDIFVSKSAARDRDWRVGQTVSGDIGSLNGQKLTIKGVFADSQVLNGPQVIFTRALYLKAVPQSMQGDYLLYVKAKDGVDPAALRTELVDAVKPFIVVSVQDADEFTSSQADQVNQILGILYGLLALSVIIAILGIVNTLALSVFERTREIGLLRAVGLNRPQLRRMITVESISTAVFGAVLGLALGLTFGLLVQHGLRTQGLESLAIPWGTLIGVLIAAAVAGVVAAILPAWRAVRLDVLRAITTE</sequence>
<dbReference type="PANTHER" id="PTHR30572">
    <property type="entry name" value="MEMBRANE COMPONENT OF TRANSPORTER-RELATED"/>
    <property type="match status" value="1"/>
</dbReference>
<feature type="domain" description="MacB-like periplasmic core" evidence="9">
    <location>
        <begin position="17"/>
        <end position="232"/>
    </location>
</feature>
<evidence type="ECO:0000313" key="11">
    <source>
        <dbReference type="Proteomes" id="UP001612915"/>
    </source>
</evidence>
<evidence type="ECO:0000256" key="1">
    <source>
        <dbReference type="ARBA" id="ARBA00004651"/>
    </source>
</evidence>
<name>A0ABW8ARU7_9ACTN</name>
<feature type="transmembrane region" description="Helical" evidence="7">
    <location>
        <begin position="262"/>
        <end position="289"/>
    </location>
</feature>
<gene>
    <name evidence="10" type="ORF">ACIB24_18840</name>
</gene>
<comment type="similarity">
    <text evidence="6">Belongs to the ABC-4 integral membrane protein family.</text>
</comment>
<protein>
    <submittedName>
        <fullName evidence="10">ABC transporter permease</fullName>
    </submittedName>
</protein>
<dbReference type="Proteomes" id="UP001612915">
    <property type="component" value="Unassembled WGS sequence"/>
</dbReference>
<evidence type="ECO:0000259" key="9">
    <source>
        <dbReference type="Pfam" id="PF12704"/>
    </source>
</evidence>
<accession>A0ABW8ARU7</accession>
<dbReference type="Pfam" id="PF02687">
    <property type="entry name" value="FtsX"/>
    <property type="match status" value="2"/>
</dbReference>
<evidence type="ECO:0000313" key="10">
    <source>
        <dbReference type="EMBL" id="MFI7589125.1"/>
    </source>
</evidence>
<keyword evidence="2" id="KW-1003">Cell membrane</keyword>
<keyword evidence="3 7" id="KW-0812">Transmembrane</keyword>
<feature type="transmembrane region" description="Helical" evidence="7">
    <location>
        <begin position="310"/>
        <end position="336"/>
    </location>
</feature>